<dbReference type="InterPro" id="IPR007444">
    <property type="entry name" value="Glucan_biosyn_MdoG_C"/>
</dbReference>
<reference evidence="7 8" key="1">
    <citation type="submission" date="2018-08" db="EMBL/GenBank/DDBJ databases">
        <title>Fulvimarina sp. 85, whole genome shotgun sequence.</title>
        <authorList>
            <person name="Tuo L."/>
        </authorList>
    </citation>
    <scope>NUCLEOTIDE SEQUENCE [LARGE SCALE GENOMIC DNA]</scope>
    <source>
        <strain evidence="7 8">85</strain>
    </source>
</reference>
<evidence type="ECO:0000256" key="5">
    <source>
        <dbReference type="ARBA" id="ARBA00022764"/>
    </source>
</evidence>
<comment type="similarity">
    <text evidence="3">Belongs to the OpgD/OpgG family.</text>
</comment>
<gene>
    <name evidence="7" type="ORF">DYI37_11305</name>
</gene>
<dbReference type="PIRSF" id="PIRSF006281">
    <property type="entry name" value="MdoG"/>
    <property type="match status" value="1"/>
</dbReference>
<comment type="subcellular location">
    <subcellularLocation>
        <location evidence="1">Periplasm</location>
    </subcellularLocation>
</comment>
<dbReference type="SUPFAM" id="SSF81296">
    <property type="entry name" value="E set domains"/>
    <property type="match status" value="1"/>
</dbReference>
<keyword evidence="8" id="KW-1185">Reference proteome</keyword>
<keyword evidence="5" id="KW-0574">Periplasm</keyword>
<sequence>MRLPPVTIRYYHLQRIPVLDRRSSLRNSLNLSRRRALGGGFAALILPALSNLGAHAQEQAAPAAAAEGGSPAPSAPLTFDRLSQLMQEKAAKPYEEPQSELPEVVRNLDYDAHRAIQYRPDHALWRADPVDFHLQAFYPGWVFDDTATIAIGRDGVYEPHVFQASDFDYRPPLNREDFAGISFPGVAGFRIHAPMQRPDYFDELVTFLGASYFRALGMGTRYGLSARGLAVNTAVADETEEFPRFTAFYIDRPQPGEHEIRLMAELDSPSVTGAYEFIIKPGPQTVMTCRTRLYFRTSIARLGIAPLTSMYTFGENDHPDHEDFRPEVHDSDGLFIERADGEQVWRPLQNPRDLSLSFIGETNPRRFGLLQRDRSFGSYQDTEAHYELRPSLMIEPMGDWGKGVIELVEIPTDAEYNDNIVAFWIPEQPAEAGGMMEFDYRMYWGLDVEPPQDRARVAETLVGIGGNAAATGEEQTTRRFVVNFVGGPAAELPDDAEIEPNIEVTSAGRLVNSTVSRLPGGGWRVSLELEKLEERPVELKVVLRMLRRNISETWIYQWTRDS</sequence>
<dbReference type="OrthoDB" id="9777817at2"/>
<evidence type="ECO:0000256" key="1">
    <source>
        <dbReference type="ARBA" id="ARBA00004418"/>
    </source>
</evidence>
<dbReference type="Gene3D" id="2.60.40.10">
    <property type="entry name" value="Immunoglobulins"/>
    <property type="match status" value="1"/>
</dbReference>
<evidence type="ECO:0000259" key="6">
    <source>
        <dbReference type="Pfam" id="PF04349"/>
    </source>
</evidence>
<dbReference type="InterPro" id="IPR014438">
    <property type="entry name" value="Glucan_biosyn_MdoG/MdoD"/>
</dbReference>
<dbReference type="EMBL" id="QURL01000004">
    <property type="protein sequence ID" value="RFC63792.1"/>
    <property type="molecule type" value="Genomic_DNA"/>
</dbReference>
<evidence type="ECO:0000313" key="8">
    <source>
        <dbReference type="Proteomes" id="UP000264310"/>
    </source>
</evidence>
<dbReference type="Pfam" id="PF04349">
    <property type="entry name" value="MdoG"/>
    <property type="match status" value="1"/>
</dbReference>
<name>A0A371X3K1_9HYPH</name>
<dbReference type="UniPathway" id="UPA00637"/>
<organism evidence="7 8">
    <name type="scientific">Fulvimarina endophytica</name>
    <dbReference type="NCBI Taxonomy" id="2293836"/>
    <lineage>
        <taxon>Bacteria</taxon>
        <taxon>Pseudomonadati</taxon>
        <taxon>Pseudomonadota</taxon>
        <taxon>Alphaproteobacteria</taxon>
        <taxon>Hyphomicrobiales</taxon>
        <taxon>Aurantimonadaceae</taxon>
        <taxon>Fulvimarina</taxon>
    </lineage>
</organism>
<dbReference type="InterPro" id="IPR013783">
    <property type="entry name" value="Ig-like_fold"/>
</dbReference>
<accession>A0A371X3K1</accession>
<dbReference type="GO" id="GO:0030246">
    <property type="term" value="F:carbohydrate binding"/>
    <property type="evidence" value="ECO:0007669"/>
    <property type="project" value="InterPro"/>
</dbReference>
<dbReference type="PANTHER" id="PTHR30504:SF4">
    <property type="entry name" value="GLUCANS BIOSYNTHESIS PROTEIN G"/>
    <property type="match status" value="1"/>
</dbReference>
<protein>
    <recommendedName>
        <fullName evidence="4">Glucans biosynthesis protein G</fullName>
    </recommendedName>
</protein>
<evidence type="ECO:0000256" key="3">
    <source>
        <dbReference type="ARBA" id="ARBA00009284"/>
    </source>
</evidence>
<dbReference type="Gene3D" id="2.70.98.10">
    <property type="match status" value="1"/>
</dbReference>
<dbReference type="AlphaFoldDB" id="A0A371X3K1"/>
<dbReference type="PANTHER" id="PTHR30504">
    <property type="entry name" value="GLUCANS BIOSYNTHESIS PROTEIN"/>
    <property type="match status" value="1"/>
</dbReference>
<dbReference type="GO" id="GO:0030288">
    <property type="term" value="C:outer membrane-bounded periplasmic space"/>
    <property type="evidence" value="ECO:0007669"/>
    <property type="project" value="TreeGrafter"/>
</dbReference>
<dbReference type="InterPro" id="IPR014718">
    <property type="entry name" value="GH-type_carb-bd"/>
</dbReference>
<comment type="caution">
    <text evidence="7">The sequence shown here is derived from an EMBL/GenBank/DDBJ whole genome shotgun (WGS) entry which is preliminary data.</text>
</comment>
<dbReference type="GO" id="GO:0003824">
    <property type="term" value="F:catalytic activity"/>
    <property type="evidence" value="ECO:0007669"/>
    <property type="project" value="InterPro"/>
</dbReference>
<dbReference type="Proteomes" id="UP000264310">
    <property type="component" value="Unassembled WGS sequence"/>
</dbReference>
<dbReference type="InterPro" id="IPR011013">
    <property type="entry name" value="Gal_mutarotase_sf_dom"/>
</dbReference>
<dbReference type="SUPFAM" id="SSF74650">
    <property type="entry name" value="Galactose mutarotase-like"/>
    <property type="match status" value="1"/>
</dbReference>
<dbReference type="GO" id="GO:0051274">
    <property type="term" value="P:beta-glucan biosynthetic process"/>
    <property type="evidence" value="ECO:0007669"/>
    <property type="project" value="TreeGrafter"/>
</dbReference>
<evidence type="ECO:0000256" key="4">
    <source>
        <dbReference type="ARBA" id="ARBA00015376"/>
    </source>
</evidence>
<evidence type="ECO:0000313" key="7">
    <source>
        <dbReference type="EMBL" id="RFC63792.1"/>
    </source>
</evidence>
<proteinExistence type="inferred from homology"/>
<feature type="domain" description="Glucan biosynthesis periplasmic MdoG C-terminal" evidence="6">
    <location>
        <begin position="79"/>
        <end position="558"/>
    </location>
</feature>
<dbReference type="InterPro" id="IPR014756">
    <property type="entry name" value="Ig_E-set"/>
</dbReference>
<comment type="pathway">
    <text evidence="2">Glycan metabolism; osmoregulated periplasmic glucan (OPG) biosynthesis.</text>
</comment>
<evidence type="ECO:0000256" key="2">
    <source>
        <dbReference type="ARBA" id="ARBA00005001"/>
    </source>
</evidence>